<dbReference type="STRING" id="481446.NIT7645_00934"/>
<dbReference type="RefSeq" id="WP_050673646.1">
    <property type="nucleotide sequence ID" value="NZ_CVRL01000033.1"/>
</dbReference>
<evidence type="ECO:0000256" key="1">
    <source>
        <dbReference type="ARBA" id="ARBA00022679"/>
    </source>
</evidence>
<evidence type="ECO:0000313" key="5">
    <source>
        <dbReference type="Proteomes" id="UP000043764"/>
    </source>
</evidence>
<protein>
    <submittedName>
        <fullName evidence="4">Acetyltransferase (GNAT) family protein</fullName>
    </submittedName>
</protein>
<keyword evidence="1 4" id="KW-0808">Transferase</keyword>
<organism evidence="4 5">
    <name type="scientific">Phaeobacter italicus</name>
    <dbReference type="NCBI Taxonomy" id="481446"/>
    <lineage>
        <taxon>Bacteria</taxon>
        <taxon>Pseudomonadati</taxon>
        <taxon>Pseudomonadota</taxon>
        <taxon>Alphaproteobacteria</taxon>
        <taxon>Rhodobacterales</taxon>
        <taxon>Roseobacteraceae</taxon>
        <taxon>Phaeobacter</taxon>
    </lineage>
</organism>
<reference evidence="5" key="1">
    <citation type="submission" date="2015-05" db="EMBL/GenBank/DDBJ databases">
        <authorList>
            <person name="Rodrigo-Torres Lidia"/>
            <person name="Arahal R.David."/>
        </authorList>
    </citation>
    <scope>NUCLEOTIDE SEQUENCE [LARGE SCALE GENOMIC DNA]</scope>
    <source>
        <strain evidence="5">CECT 7321</strain>
    </source>
</reference>
<evidence type="ECO:0000256" key="2">
    <source>
        <dbReference type="ARBA" id="ARBA00023315"/>
    </source>
</evidence>
<dbReference type="CDD" id="cd04301">
    <property type="entry name" value="NAT_SF"/>
    <property type="match status" value="1"/>
</dbReference>
<dbReference type="InterPro" id="IPR050832">
    <property type="entry name" value="Bact_Acetyltransf"/>
</dbReference>
<proteinExistence type="predicted"/>
<dbReference type="InterPro" id="IPR000182">
    <property type="entry name" value="GNAT_dom"/>
</dbReference>
<dbReference type="GO" id="GO:0016747">
    <property type="term" value="F:acyltransferase activity, transferring groups other than amino-acyl groups"/>
    <property type="evidence" value="ECO:0007669"/>
    <property type="project" value="InterPro"/>
</dbReference>
<dbReference type="PROSITE" id="PS51186">
    <property type="entry name" value="GNAT"/>
    <property type="match status" value="1"/>
</dbReference>
<dbReference type="PANTHER" id="PTHR43877">
    <property type="entry name" value="AMINOALKYLPHOSPHONATE N-ACETYLTRANSFERASE-RELATED-RELATED"/>
    <property type="match status" value="1"/>
</dbReference>
<gene>
    <name evidence="4" type="ORF">NIT7321_02537</name>
</gene>
<accession>A0A0H5D4L5</accession>
<dbReference type="Gene3D" id="3.40.630.30">
    <property type="match status" value="1"/>
</dbReference>
<dbReference type="SUPFAM" id="SSF55729">
    <property type="entry name" value="Acyl-CoA N-acyltransferases (Nat)"/>
    <property type="match status" value="1"/>
</dbReference>
<evidence type="ECO:0000259" key="3">
    <source>
        <dbReference type="PROSITE" id="PS51186"/>
    </source>
</evidence>
<dbReference type="Pfam" id="PF00583">
    <property type="entry name" value="Acetyltransf_1"/>
    <property type="match status" value="1"/>
</dbReference>
<keyword evidence="2" id="KW-0012">Acyltransferase</keyword>
<sequence>MQTQSDIRIRDLSPDADLELVAQFYRDAPDYWLLAEGQAPDLAKAAAFFTDGPPGCDPELSYRLGLFLGPRLSGLAEVSFGFPDPEDAYLGFIMLGPWARGAGNGATFLRAAELRARTRGAARIYLAVLDENPRARAFWLREGFRDTGVRGEIDMGRKRQSLRRMSKNLL</sequence>
<feature type="domain" description="N-acetyltransferase" evidence="3">
    <location>
        <begin position="7"/>
        <end position="170"/>
    </location>
</feature>
<dbReference type="InterPro" id="IPR016181">
    <property type="entry name" value="Acyl_CoA_acyltransferase"/>
</dbReference>
<dbReference type="AlphaFoldDB" id="A0A0H5D4L5"/>
<keyword evidence="5" id="KW-1185">Reference proteome</keyword>
<evidence type="ECO:0000313" key="4">
    <source>
        <dbReference type="EMBL" id="CRL11668.1"/>
    </source>
</evidence>
<dbReference type="Proteomes" id="UP000043764">
    <property type="component" value="Unassembled WGS sequence"/>
</dbReference>
<name>A0A0H5D4L5_9RHOB</name>
<dbReference type="EMBL" id="CVRL01000033">
    <property type="protein sequence ID" value="CRL11668.1"/>
    <property type="molecule type" value="Genomic_DNA"/>
</dbReference>